<comment type="similarity">
    <text evidence="1">Belongs to the CpsD/CapB family.</text>
</comment>
<dbReference type="eggNOG" id="COG3206">
    <property type="taxonomic scope" value="Bacteria"/>
</dbReference>
<dbReference type="SUPFAM" id="SSF52540">
    <property type="entry name" value="P-loop containing nucleoside triphosphate hydrolases"/>
    <property type="match status" value="1"/>
</dbReference>
<evidence type="ECO:0000256" key="9">
    <source>
        <dbReference type="ARBA" id="ARBA00051245"/>
    </source>
</evidence>
<comment type="caution">
    <text evidence="12">The sequence shown here is derived from an EMBL/GenBank/DDBJ whole genome shotgun (WGS) entry which is preliminary data.</text>
</comment>
<comment type="catalytic activity">
    <reaction evidence="9">
        <text>L-tyrosyl-[protein] + ATP = O-phospho-L-tyrosyl-[protein] + ADP + H(+)</text>
        <dbReference type="Rhea" id="RHEA:10596"/>
        <dbReference type="Rhea" id="RHEA-COMP:10136"/>
        <dbReference type="Rhea" id="RHEA-COMP:20101"/>
        <dbReference type="ChEBI" id="CHEBI:15378"/>
        <dbReference type="ChEBI" id="CHEBI:30616"/>
        <dbReference type="ChEBI" id="CHEBI:46858"/>
        <dbReference type="ChEBI" id="CHEBI:61978"/>
        <dbReference type="ChEBI" id="CHEBI:456216"/>
        <dbReference type="EC" id="2.7.10.2"/>
    </reaction>
</comment>
<evidence type="ECO:0000313" key="13">
    <source>
        <dbReference type="Proteomes" id="UP000029554"/>
    </source>
</evidence>
<evidence type="ECO:0000259" key="11">
    <source>
        <dbReference type="Pfam" id="PF13614"/>
    </source>
</evidence>
<keyword evidence="10" id="KW-0812">Transmembrane</keyword>
<evidence type="ECO:0000256" key="4">
    <source>
        <dbReference type="ARBA" id="ARBA00022679"/>
    </source>
</evidence>
<dbReference type="GO" id="GO:0042802">
    <property type="term" value="F:identical protein binding"/>
    <property type="evidence" value="ECO:0007669"/>
    <property type="project" value="UniProtKB-ARBA"/>
</dbReference>
<dbReference type="EMBL" id="JRHH01000003">
    <property type="protein sequence ID" value="KGD68107.1"/>
    <property type="molecule type" value="Genomic_DNA"/>
</dbReference>
<evidence type="ECO:0000256" key="5">
    <source>
        <dbReference type="ARBA" id="ARBA00022741"/>
    </source>
</evidence>
<keyword evidence="5" id="KW-0547">Nucleotide-binding</keyword>
<dbReference type="FunFam" id="3.40.50.300:FF:000527">
    <property type="entry name" value="Tyrosine-protein kinase etk"/>
    <property type="match status" value="1"/>
</dbReference>
<keyword evidence="8" id="KW-0829">Tyrosine-protein kinase</keyword>
<keyword evidence="12" id="KW-0813">Transport</keyword>
<evidence type="ECO:0000256" key="10">
    <source>
        <dbReference type="SAM" id="Phobius"/>
    </source>
</evidence>
<proteinExistence type="inferred from homology"/>
<accession>A0A095SU71</accession>
<dbReference type="eggNOG" id="COG0489">
    <property type="taxonomic scope" value="Bacteria"/>
</dbReference>
<dbReference type="Pfam" id="PF13614">
    <property type="entry name" value="AAA_31"/>
    <property type="match status" value="1"/>
</dbReference>
<keyword evidence="7" id="KW-0067">ATP-binding</keyword>
<evidence type="ECO:0000256" key="6">
    <source>
        <dbReference type="ARBA" id="ARBA00022777"/>
    </source>
</evidence>
<evidence type="ECO:0000256" key="3">
    <source>
        <dbReference type="ARBA" id="ARBA00011903"/>
    </source>
</evidence>
<comment type="similarity">
    <text evidence="2">Belongs to the etk/wzc family.</text>
</comment>
<dbReference type="InterPro" id="IPR027417">
    <property type="entry name" value="P-loop_NTPase"/>
</dbReference>
<dbReference type="InterPro" id="IPR005702">
    <property type="entry name" value="Wzc-like_C"/>
</dbReference>
<dbReference type="EC" id="2.7.10.2" evidence="3"/>
<dbReference type="Proteomes" id="UP000029554">
    <property type="component" value="Unassembled WGS sequence"/>
</dbReference>
<sequence>MLDIKDFSFFENQNSFDFKGFLIKTASYWKWFVLGLIICLTIAHQINIRKQPIYSLEATMAISEQKNPLFTANTSLVFNWGGTSDQVQTIASTLKSRSHNEIVVSKLDYFVEYLQEQKYYTQDVYGLTPFVVKLDKSKSHIYQRPIRIKFISQSEYEIELDFANSSSITVINYSTNTTDNVTVANGVYRKRFKVGQPINLPFLNWTLEIKGTPENYVGSEYIVSLNSFDGAVSRYRNVKVVIDDKAGSILKLSMEGTNKPRMVDYLNETISTLMKRQLDSKNLFAENTIKYIDTTLTLMEGEVRVANDELKDFSRNRNIIEIESKGQAFQDKISELDVTNDDINRKLNYYNNLTNYLKNSTDYSKLPAPSVAGIDDPNIGRNVSSLIALSVRRSEMAYSVKSEAMFSTIDNEITALKKVLLENIITAKGAIQYESSQIKSKISQAESKIMQLPEDSQAYLKIMRKYNLSNSVIDAFLQKRHEAQIVKAANLSDIQFIDPAKDIGGGLIGPRTGVNYVIAIFLGLIIPLSIVFLIFFINNSIQNTDDVSNLTSIPLIGVVGVKQSFNNLAVFDKPKSALSESFRAIRSSLQFLYKKQKLDGSKTLMLTSSVSGEGKTFCSINIATVFALSEKKTVIVGLDLRKPKIFEDFNLKNEIGVVNYLIGQNTLEEITSHTKVPYLDVITSGPIPPNPSELIMGEALQELLERLKEKYDYIILDTPPVGLVTDAVELSQYSDVTLYVMRQNFTKKEMVNLLNNRVKRGELSNVSIILNGFENKAKYGAGYGYGYGYGYGAYSNGYHDDDEPKNIIVKYYNRLFKKSRG</sequence>
<dbReference type="RefSeq" id="WP_035125710.1">
    <property type="nucleotide sequence ID" value="NZ_JRHH01000003.1"/>
</dbReference>
<evidence type="ECO:0000256" key="7">
    <source>
        <dbReference type="ARBA" id="ARBA00022840"/>
    </source>
</evidence>
<evidence type="ECO:0000313" key="12">
    <source>
        <dbReference type="EMBL" id="KGD68107.1"/>
    </source>
</evidence>
<keyword evidence="10" id="KW-1133">Transmembrane helix</keyword>
<dbReference type="OrthoDB" id="9794577at2"/>
<name>A0A095SU71_9FLAO</name>
<keyword evidence="6" id="KW-0418">Kinase</keyword>
<gene>
    <name evidence="12" type="ORF">LG45_07360</name>
</gene>
<dbReference type="STRING" id="1453498.LG45_07360"/>
<dbReference type="NCBIfam" id="TIGR01007">
    <property type="entry name" value="eps_fam"/>
    <property type="match status" value="1"/>
</dbReference>
<keyword evidence="4" id="KW-0808">Transferase</keyword>
<dbReference type="CDD" id="cd05387">
    <property type="entry name" value="BY-kinase"/>
    <property type="match status" value="1"/>
</dbReference>
<keyword evidence="13" id="KW-1185">Reference proteome</keyword>
<dbReference type="Gene3D" id="3.40.50.300">
    <property type="entry name" value="P-loop containing nucleotide triphosphate hydrolases"/>
    <property type="match status" value="1"/>
</dbReference>
<organism evidence="12 13">
    <name type="scientific">Flavobacterium aquatile LMG 4008 = ATCC 11947</name>
    <dbReference type="NCBI Taxonomy" id="1453498"/>
    <lineage>
        <taxon>Bacteria</taxon>
        <taxon>Pseudomonadati</taxon>
        <taxon>Bacteroidota</taxon>
        <taxon>Flavobacteriia</taxon>
        <taxon>Flavobacteriales</taxon>
        <taxon>Flavobacteriaceae</taxon>
        <taxon>Flavobacterium</taxon>
    </lineage>
</organism>
<evidence type="ECO:0000256" key="2">
    <source>
        <dbReference type="ARBA" id="ARBA00008883"/>
    </source>
</evidence>
<feature type="domain" description="AAA" evidence="11">
    <location>
        <begin position="609"/>
        <end position="732"/>
    </location>
</feature>
<keyword evidence="12" id="KW-0762">Sugar transport</keyword>
<reference evidence="12 13" key="1">
    <citation type="submission" date="2014-09" db="EMBL/GenBank/DDBJ databases">
        <title>Whole Genome Shotgun of Flavobacterium aquatile LMG 4008.</title>
        <authorList>
            <person name="Gale A.N."/>
            <person name="Pipes S.E."/>
            <person name="Newman J.D."/>
        </authorList>
    </citation>
    <scope>NUCLEOTIDE SEQUENCE [LARGE SCALE GENOMIC DNA]</scope>
    <source>
        <strain evidence="12 13">LMG 4008</strain>
    </source>
</reference>
<evidence type="ECO:0000256" key="1">
    <source>
        <dbReference type="ARBA" id="ARBA00007316"/>
    </source>
</evidence>
<protein>
    <recommendedName>
        <fullName evidence="3">non-specific protein-tyrosine kinase</fullName>
        <ecNumber evidence="3">2.7.10.2</ecNumber>
    </recommendedName>
</protein>
<evidence type="ECO:0000256" key="8">
    <source>
        <dbReference type="ARBA" id="ARBA00023137"/>
    </source>
</evidence>
<dbReference type="PANTHER" id="PTHR32309">
    <property type="entry name" value="TYROSINE-PROTEIN KINASE"/>
    <property type="match status" value="1"/>
</dbReference>
<keyword evidence="10" id="KW-0472">Membrane</keyword>
<dbReference type="GO" id="GO:0005886">
    <property type="term" value="C:plasma membrane"/>
    <property type="evidence" value="ECO:0007669"/>
    <property type="project" value="TreeGrafter"/>
</dbReference>
<dbReference type="GO" id="GO:0005524">
    <property type="term" value="F:ATP binding"/>
    <property type="evidence" value="ECO:0007669"/>
    <property type="project" value="UniProtKB-KW"/>
</dbReference>
<dbReference type="GO" id="GO:0004715">
    <property type="term" value="F:non-membrane spanning protein tyrosine kinase activity"/>
    <property type="evidence" value="ECO:0007669"/>
    <property type="project" value="UniProtKB-EC"/>
</dbReference>
<dbReference type="InterPro" id="IPR025669">
    <property type="entry name" value="AAA_dom"/>
</dbReference>
<feature type="transmembrane region" description="Helical" evidence="10">
    <location>
        <begin position="516"/>
        <end position="537"/>
    </location>
</feature>
<dbReference type="InterPro" id="IPR050445">
    <property type="entry name" value="Bact_polysacc_biosynth/exp"/>
</dbReference>
<dbReference type="AlphaFoldDB" id="A0A095SU71"/>
<dbReference type="PANTHER" id="PTHR32309:SF13">
    <property type="entry name" value="FERRIC ENTEROBACTIN TRANSPORT PROTEIN FEPE"/>
    <property type="match status" value="1"/>
</dbReference>